<keyword evidence="7 9" id="KW-0573">Peptidoglycan synthesis</keyword>
<evidence type="ECO:0000256" key="9">
    <source>
        <dbReference type="PROSITE-ProRule" id="PRU01373"/>
    </source>
</evidence>
<dbReference type="Gene3D" id="3.10.350.10">
    <property type="entry name" value="LysM domain"/>
    <property type="match status" value="1"/>
</dbReference>
<dbReference type="SUPFAM" id="SSF54106">
    <property type="entry name" value="LysM domain"/>
    <property type="match status" value="1"/>
</dbReference>
<dbReference type="GO" id="GO:0018104">
    <property type="term" value="P:peptidoglycan-protein cross-linking"/>
    <property type="evidence" value="ECO:0007669"/>
    <property type="project" value="TreeGrafter"/>
</dbReference>
<dbReference type="InterPro" id="IPR005490">
    <property type="entry name" value="LD_TPept_cat_dom"/>
</dbReference>
<reference evidence="12 13" key="1">
    <citation type="submission" date="2018-05" db="EMBL/GenBank/DDBJ databases">
        <title>Salinimonas sp. HMF8227 Genome sequencing and assembly.</title>
        <authorList>
            <person name="Kang H."/>
            <person name="Kang J."/>
            <person name="Cha I."/>
            <person name="Kim H."/>
            <person name="Joh K."/>
        </authorList>
    </citation>
    <scope>NUCLEOTIDE SEQUENCE [LARGE SCALE GENOMIC DNA]</scope>
    <source>
        <strain evidence="12 13">HMF8227</strain>
    </source>
</reference>
<dbReference type="RefSeq" id="WP_109339524.1">
    <property type="nucleotide sequence ID" value="NZ_CP029347.1"/>
</dbReference>
<evidence type="ECO:0000256" key="7">
    <source>
        <dbReference type="ARBA" id="ARBA00022984"/>
    </source>
</evidence>
<dbReference type="PANTHER" id="PTHR30582">
    <property type="entry name" value="L,D-TRANSPEPTIDASE"/>
    <property type="match status" value="1"/>
</dbReference>
<dbReference type="CDD" id="cd16913">
    <property type="entry name" value="YkuD_like"/>
    <property type="match status" value="1"/>
</dbReference>
<evidence type="ECO:0000256" key="3">
    <source>
        <dbReference type="ARBA" id="ARBA00022676"/>
    </source>
</evidence>
<dbReference type="UniPathway" id="UPA00219"/>
<evidence type="ECO:0000259" key="10">
    <source>
        <dbReference type="PROSITE" id="PS51782"/>
    </source>
</evidence>
<dbReference type="SUPFAM" id="SSF141523">
    <property type="entry name" value="L,D-transpeptidase catalytic domain-like"/>
    <property type="match status" value="1"/>
</dbReference>
<dbReference type="AlphaFoldDB" id="A0A2S2E2N7"/>
<evidence type="ECO:0000256" key="4">
    <source>
        <dbReference type="ARBA" id="ARBA00022679"/>
    </source>
</evidence>
<proteinExistence type="inferred from homology"/>
<sequence length="296" mass="32836">MRLIMTLVGCLFALLVVFDVQARLYHITPDSDLIGTLQYTSIEEGDTLVDLASEYGLGIEEMTAANPEIDVWLPKVGQVVTIPSRFILPEGERRGIVVNLAEFRLYHFLGNGKVMTAPVGIGRQGWETPTGETLVTGKNTDPWWRVPDSIRAQAEAEGRELPEFVRPGPDNPLGKHVVTLNWPGYLFHGTNKDYGVGTRISHGCLRLYDKDIADLYQNVTVGTPVRIIYQPVKAGWHAGQLMLEVHRIGERAKSQNMTPATQAVVKARGQQDLAIDWSRVTRLMQQAQGIPNAVSI</sequence>
<evidence type="ECO:0000313" key="12">
    <source>
        <dbReference type="EMBL" id="AWL11908.1"/>
    </source>
</evidence>
<accession>A0A2S2E2N7</accession>
<organism evidence="12 13">
    <name type="scientific">Saliniradius amylolyticus</name>
    <dbReference type="NCBI Taxonomy" id="2183582"/>
    <lineage>
        <taxon>Bacteria</taxon>
        <taxon>Pseudomonadati</taxon>
        <taxon>Pseudomonadota</taxon>
        <taxon>Gammaproteobacteria</taxon>
        <taxon>Alteromonadales</taxon>
        <taxon>Alteromonadaceae</taxon>
        <taxon>Saliniradius</taxon>
    </lineage>
</organism>
<dbReference type="GO" id="GO:0008360">
    <property type="term" value="P:regulation of cell shape"/>
    <property type="evidence" value="ECO:0007669"/>
    <property type="project" value="UniProtKB-UniRule"/>
</dbReference>
<feature type="active site" description="Nucleophile" evidence="9">
    <location>
        <position position="204"/>
    </location>
</feature>
<dbReference type="PROSITE" id="PS52029">
    <property type="entry name" value="LD_TPASE"/>
    <property type="match status" value="1"/>
</dbReference>
<keyword evidence="6 9" id="KW-0133">Cell shape</keyword>
<dbReference type="PANTHER" id="PTHR30582:SF24">
    <property type="entry name" value="L,D-TRANSPEPTIDASE ERFK_SRFK-RELATED"/>
    <property type="match status" value="1"/>
</dbReference>
<gene>
    <name evidence="12" type="ORF">HMF8227_01433</name>
</gene>
<dbReference type="InterPro" id="IPR036779">
    <property type="entry name" value="LysM_dom_sf"/>
</dbReference>
<dbReference type="InterPro" id="IPR018392">
    <property type="entry name" value="LysM"/>
</dbReference>
<keyword evidence="3" id="KW-0328">Glycosyltransferase</keyword>
<feature type="domain" description="LysM" evidence="10">
    <location>
        <begin position="38"/>
        <end position="82"/>
    </location>
</feature>
<dbReference type="InterPro" id="IPR038063">
    <property type="entry name" value="Transpep_catalytic_dom"/>
</dbReference>
<dbReference type="PROSITE" id="PS51782">
    <property type="entry name" value="LYSM"/>
    <property type="match status" value="1"/>
</dbReference>
<evidence type="ECO:0000259" key="11">
    <source>
        <dbReference type="PROSITE" id="PS52029"/>
    </source>
</evidence>
<dbReference type="OrthoDB" id="9787225at2"/>
<evidence type="ECO:0000256" key="1">
    <source>
        <dbReference type="ARBA" id="ARBA00004752"/>
    </source>
</evidence>
<feature type="active site" description="Proton donor/acceptor" evidence="9">
    <location>
        <position position="188"/>
    </location>
</feature>
<dbReference type="EMBL" id="CP029347">
    <property type="protein sequence ID" value="AWL11908.1"/>
    <property type="molecule type" value="Genomic_DNA"/>
</dbReference>
<dbReference type="GO" id="GO:0016757">
    <property type="term" value="F:glycosyltransferase activity"/>
    <property type="evidence" value="ECO:0007669"/>
    <property type="project" value="UniProtKB-KW"/>
</dbReference>
<dbReference type="InterPro" id="IPR050979">
    <property type="entry name" value="LD-transpeptidase"/>
</dbReference>
<evidence type="ECO:0000256" key="2">
    <source>
        <dbReference type="ARBA" id="ARBA00005992"/>
    </source>
</evidence>
<protein>
    <submittedName>
        <fullName evidence="12">Putative L,D-transpeptidase ErfK/SrfK</fullName>
    </submittedName>
</protein>
<feature type="domain" description="L,D-TPase catalytic" evidence="11">
    <location>
        <begin position="94"/>
        <end position="228"/>
    </location>
</feature>
<evidence type="ECO:0000256" key="5">
    <source>
        <dbReference type="ARBA" id="ARBA00022801"/>
    </source>
</evidence>
<dbReference type="KEGG" id="salh:HMF8227_01433"/>
<evidence type="ECO:0000313" key="13">
    <source>
        <dbReference type="Proteomes" id="UP000245728"/>
    </source>
</evidence>
<keyword evidence="8 9" id="KW-0961">Cell wall biogenesis/degradation</keyword>
<keyword evidence="4" id="KW-0808">Transferase</keyword>
<dbReference type="Pfam" id="PF03734">
    <property type="entry name" value="YkuD"/>
    <property type="match status" value="1"/>
</dbReference>
<comment type="similarity">
    <text evidence="2">Belongs to the YkuD family.</text>
</comment>
<dbReference type="GO" id="GO:0005576">
    <property type="term" value="C:extracellular region"/>
    <property type="evidence" value="ECO:0007669"/>
    <property type="project" value="TreeGrafter"/>
</dbReference>
<evidence type="ECO:0000256" key="8">
    <source>
        <dbReference type="ARBA" id="ARBA00023316"/>
    </source>
</evidence>
<dbReference type="Proteomes" id="UP000245728">
    <property type="component" value="Chromosome"/>
</dbReference>
<dbReference type="Gene3D" id="2.40.440.10">
    <property type="entry name" value="L,D-transpeptidase catalytic domain-like"/>
    <property type="match status" value="1"/>
</dbReference>
<name>A0A2S2E2N7_9ALTE</name>
<dbReference type="SMART" id="SM00257">
    <property type="entry name" value="LysM"/>
    <property type="match status" value="1"/>
</dbReference>
<keyword evidence="13" id="KW-1185">Reference proteome</keyword>
<evidence type="ECO:0000256" key="6">
    <source>
        <dbReference type="ARBA" id="ARBA00022960"/>
    </source>
</evidence>
<dbReference type="Pfam" id="PF01476">
    <property type="entry name" value="LysM"/>
    <property type="match status" value="1"/>
</dbReference>
<dbReference type="GO" id="GO:0071555">
    <property type="term" value="P:cell wall organization"/>
    <property type="evidence" value="ECO:0007669"/>
    <property type="project" value="UniProtKB-UniRule"/>
</dbReference>
<dbReference type="CDD" id="cd00118">
    <property type="entry name" value="LysM"/>
    <property type="match status" value="1"/>
</dbReference>
<comment type="pathway">
    <text evidence="1 9">Cell wall biogenesis; peptidoglycan biosynthesis.</text>
</comment>
<dbReference type="GO" id="GO:0071972">
    <property type="term" value="F:peptidoglycan L,D-transpeptidase activity"/>
    <property type="evidence" value="ECO:0007669"/>
    <property type="project" value="TreeGrafter"/>
</dbReference>
<keyword evidence="5" id="KW-0378">Hydrolase</keyword>